<reference evidence="2 3" key="1">
    <citation type="journal article" date="2022" name="Nat. Genet.">
        <title>Improved pea reference genome and pan-genome highlight genomic features and evolutionary characteristics.</title>
        <authorList>
            <person name="Yang T."/>
            <person name="Liu R."/>
            <person name="Luo Y."/>
            <person name="Hu S."/>
            <person name="Wang D."/>
            <person name="Wang C."/>
            <person name="Pandey M.K."/>
            <person name="Ge S."/>
            <person name="Xu Q."/>
            <person name="Li N."/>
            <person name="Li G."/>
            <person name="Huang Y."/>
            <person name="Saxena R.K."/>
            <person name="Ji Y."/>
            <person name="Li M."/>
            <person name="Yan X."/>
            <person name="He Y."/>
            <person name="Liu Y."/>
            <person name="Wang X."/>
            <person name="Xiang C."/>
            <person name="Varshney R.K."/>
            <person name="Ding H."/>
            <person name="Gao S."/>
            <person name="Zong X."/>
        </authorList>
    </citation>
    <scope>NUCLEOTIDE SEQUENCE [LARGE SCALE GENOMIC DNA]</scope>
    <source>
        <strain evidence="2 3">cv. Zhongwan 6</strain>
    </source>
</reference>
<feature type="signal peptide" evidence="1">
    <location>
        <begin position="1"/>
        <end position="19"/>
    </location>
</feature>
<evidence type="ECO:0000313" key="3">
    <source>
        <dbReference type="Proteomes" id="UP001058974"/>
    </source>
</evidence>
<dbReference type="Proteomes" id="UP001058974">
    <property type="component" value="Chromosome 6"/>
</dbReference>
<feature type="chain" id="PRO_5039425472" evidence="1">
    <location>
        <begin position="20"/>
        <end position="135"/>
    </location>
</feature>
<organism evidence="2 3">
    <name type="scientific">Pisum sativum</name>
    <name type="common">Garden pea</name>
    <name type="synonym">Lathyrus oleraceus</name>
    <dbReference type="NCBI Taxonomy" id="3888"/>
    <lineage>
        <taxon>Eukaryota</taxon>
        <taxon>Viridiplantae</taxon>
        <taxon>Streptophyta</taxon>
        <taxon>Embryophyta</taxon>
        <taxon>Tracheophyta</taxon>
        <taxon>Spermatophyta</taxon>
        <taxon>Magnoliopsida</taxon>
        <taxon>eudicotyledons</taxon>
        <taxon>Gunneridae</taxon>
        <taxon>Pentapetalae</taxon>
        <taxon>rosids</taxon>
        <taxon>fabids</taxon>
        <taxon>Fabales</taxon>
        <taxon>Fabaceae</taxon>
        <taxon>Papilionoideae</taxon>
        <taxon>50 kb inversion clade</taxon>
        <taxon>NPAAA clade</taxon>
        <taxon>Hologalegina</taxon>
        <taxon>IRL clade</taxon>
        <taxon>Fabeae</taxon>
        <taxon>Lathyrus</taxon>
    </lineage>
</organism>
<evidence type="ECO:0000313" key="2">
    <source>
        <dbReference type="EMBL" id="KAI5399990.1"/>
    </source>
</evidence>
<name>A0A9D4WDI2_PEA</name>
<sequence>MEALLYVCVAFMPCGYAAGRECTNSPTHSHALQYELGTSKNETWEKEVMSHYHVTPTEDSAWTDLLPRELSTEEHQHNWTDIKRLIKAGSPSVPAALMYCSTSAPLLLCSHPEYEGQPWVTKEESHVRLTLRRWT</sequence>
<protein>
    <submittedName>
        <fullName evidence="2">Uncharacterized protein</fullName>
    </submittedName>
</protein>
<keyword evidence="3" id="KW-1185">Reference proteome</keyword>
<gene>
    <name evidence="2" type="ORF">KIW84_065076</name>
</gene>
<accession>A0A9D4WDI2</accession>
<dbReference type="EMBL" id="JAMSHJ010000006">
    <property type="protein sequence ID" value="KAI5399990.1"/>
    <property type="molecule type" value="Genomic_DNA"/>
</dbReference>
<dbReference type="AlphaFoldDB" id="A0A9D4WDI2"/>
<keyword evidence="1" id="KW-0732">Signal</keyword>
<proteinExistence type="predicted"/>
<dbReference type="Gramene" id="Psat06G0507600-T1">
    <property type="protein sequence ID" value="KAI5399990.1"/>
    <property type="gene ID" value="KIW84_065076"/>
</dbReference>
<comment type="caution">
    <text evidence="2">The sequence shown here is derived from an EMBL/GenBank/DDBJ whole genome shotgun (WGS) entry which is preliminary data.</text>
</comment>
<evidence type="ECO:0000256" key="1">
    <source>
        <dbReference type="SAM" id="SignalP"/>
    </source>
</evidence>